<proteinExistence type="predicted"/>
<dbReference type="RefSeq" id="WP_386782727.1">
    <property type="nucleotide sequence ID" value="NZ_JBHTIC010000008.1"/>
</dbReference>
<dbReference type="Proteomes" id="UP001597032">
    <property type="component" value="Unassembled WGS sequence"/>
</dbReference>
<dbReference type="PROSITE" id="PS51257">
    <property type="entry name" value="PROKAR_LIPOPROTEIN"/>
    <property type="match status" value="1"/>
</dbReference>
<evidence type="ECO:0000313" key="1">
    <source>
        <dbReference type="EMBL" id="MFD0762393.1"/>
    </source>
</evidence>
<reference evidence="2" key="1">
    <citation type="journal article" date="2019" name="Int. J. Syst. Evol. Microbiol.">
        <title>The Global Catalogue of Microorganisms (GCM) 10K type strain sequencing project: providing services to taxonomists for standard genome sequencing and annotation.</title>
        <authorList>
            <consortium name="The Broad Institute Genomics Platform"/>
            <consortium name="The Broad Institute Genome Sequencing Center for Infectious Disease"/>
            <person name="Wu L."/>
            <person name="Ma J."/>
        </authorList>
    </citation>
    <scope>NUCLEOTIDE SEQUENCE [LARGE SCALE GENOMIC DNA]</scope>
    <source>
        <strain evidence="2">CCUG 60022</strain>
    </source>
</reference>
<sequence>MKKNIQHFFSLIIICIALSSCKASKGCGLTSEVHKIEHHTSLQTNNFKAETK</sequence>
<keyword evidence="2" id="KW-1185">Reference proteome</keyword>
<organism evidence="1 2">
    <name type="scientific">Lutibacter aestuarii</name>
    <dbReference type="NCBI Taxonomy" id="861111"/>
    <lineage>
        <taxon>Bacteria</taxon>
        <taxon>Pseudomonadati</taxon>
        <taxon>Bacteroidota</taxon>
        <taxon>Flavobacteriia</taxon>
        <taxon>Flavobacteriales</taxon>
        <taxon>Flavobacteriaceae</taxon>
        <taxon>Lutibacter</taxon>
    </lineage>
</organism>
<gene>
    <name evidence="1" type="ORF">ACFQZW_09900</name>
</gene>
<protein>
    <recommendedName>
        <fullName evidence="3">Lipoprotein</fullName>
    </recommendedName>
</protein>
<accession>A0ABW2Z8T9</accession>
<comment type="caution">
    <text evidence="1">The sequence shown here is derived from an EMBL/GenBank/DDBJ whole genome shotgun (WGS) entry which is preliminary data.</text>
</comment>
<evidence type="ECO:0008006" key="3">
    <source>
        <dbReference type="Google" id="ProtNLM"/>
    </source>
</evidence>
<name>A0ABW2Z8T9_9FLAO</name>
<evidence type="ECO:0000313" key="2">
    <source>
        <dbReference type="Proteomes" id="UP001597032"/>
    </source>
</evidence>
<dbReference type="EMBL" id="JBHTIC010000008">
    <property type="protein sequence ID" value="MFD0762393.1"/>
    <property type="molecule type" value="Genomic_DNA"/>
</dbReference>